<proteinExistence type="predicted"/>
<reference evidence="2 3" key="1">
    <citation type="journal article" date="2019" name="Genome Biol. Evol.">
        <title>Insights into the evolution of the New World diploid cottons (Gossypium, subgenus Houzingenia) based on genome sequencing.</title>
        <authorList>
            <person name="Grover C.E."/>
            <person name="Arick M.A. 2nd"/>
            <person name="Thrash A."/>
            <person name="Conover J.L."/>
            <person name="Sanders W.S."/>
            <person name="Peterson D.G."/>
            <person name="Frelichowski J.E."/>
            <person name="Scheffler J.A."/>
            <person name="Scheffler B.E."/>
            <person name="Wendel J.F."/>
        </authorList>
    </citation>
    <scope>NUCLEOTIDE SEQUENCE [LARGE SCALE GENOMIC DNA]</scope>
    <source>
        <strain evidence="2">27</strain>
        <tissue evidence="2">Leaf</tissue>
    </source>
</reference>
<dbReference type="InterPro" id="IPR024752">
    <property type="entry name" value="Myb/SANT-like_dom"/>
</dbReference>
<evidence type="ECO:0000313" key="3">
    <source>
        <dbReference type="Proteomes" id="UP000593561"/>
    </source>
</evidence>
<accession>A0A7J8R1Q5</accession>
<dbReference type="AlphaFoldDB" id="A0A7J8R1Q5"/>
<sequence>MTNFEKEKGNAYSQRQLKNRWDALKKEWKAWKKLKSEDTGLWWNPIKRTAYASDDWCETQKFRTLAIDPEFEGKLDQMFMRVVATGDKTWASSSYTLHRKTPDISTSHFKIGRKKSSKQIGRVARLSGQIEKLCNASDNMIQATCNLTPAMDPYGIPQANYLIACRRKFQKLFPNVEKDFKGFGATISRYFAIVLEKVLRMTIDLIAPNDRAIDGTHVAAILPPNEQIPYIGRKGLTTQNVMTNIIDPEDVHDGESDDDDDD</sequence>
<dbReference type="Proteomes" id="UP000593561">
    <property type="component" value="Unassembled WGS sequence"/>
</dbReference>
<protein>
    <recommendedName>
        <fullName evidence="1">Myb/SANT-like domain-containing protein</fullName>
    </recommendedName>
</protein>
<gene>
    <name evidence="2" type="ORF">Godav_019774</name>
</gene>
<dbReference type="PANTHER" id="PTHR31704:SF37">
    <property type="entry name" value="HEAT SHOCK PROTEIN"/>
    <property type="match status" value="1"/>
</dbReference>
<evidence type="ECO:0000313" key="2">
    <source>
        <dbReference type="EMBL" id="MBA0607480.1"/>
    </source>
</evidence>
<comment type="caution">
    <text evidence="2">The sequence shown here is derived from an EMBL/GenBank/DDBJ whole genome shotgun (WGS) entry which is preliminary data.</text>
</comment>
<name>A0A7J8R1Q5_GOSDV</name>
<evidence type="ECO:0000259" key="1">
    <source>
        <dbReference type="Pfam" id="PF12776"/>
    </source>
</evidence>
<keyword evidence="3" id="KW-1185">Reference proteome</keyword>
<dbReference type="Pfam" id="PF12776">
    <property type="entry name" value="Myb_DNA-bind_3"/>
    <property type="match status" value="1"/>
</dbReference>
<dbReference type="EMBL" id="JABFAC010000002">
    <property type="protein sequence ID" value="MBA0607480.1"/>
    <property type="molecule type" value="Genomic_DNA"/>
</dbReference>
<feature type="domain" description="Myb/SANT-like" evidence="1">
    <location>
        <begin position="2"/>
        <end position="56"/>
    </location>
</feature>
<feature type="non-terminal residue" evidence="2">
    <location>
        <position position="262"/>
    </location>
</feature>
<organism evidence="2 3">
    <name type="scientific">Gossypium davidsonii</name>
    <name type="common">Davidson's cotton</name>
    <name type="synonym">Gossypium klotzschianum subsp. davidsonii</name>
    <dbReference type="NCBI Taxonomy" id="34287"/>
    <lineage>
        <taxon>Eukaryota</taxon>
        <taxon>Viridiplantae</taxon>
        <taxon>Streptophyta</taxon>
        <taxon>Embryophyta</taxon>
        <taxon>Tracheophyta</taxon>
        <taxon>Spermatophyta</taxon>
        <taxon>Magnoliopsida</taxon>
        <taxon>eudicotyledons</taxon>
        <taxon>Gunneridae</taxon>
        <taxon>Pentapetalae</taxon>
        <taxon>rosids</taxon>
        <taxon>malvids</taxon>
        <taxon>Malvales</taxon>
        <taxon>Malvaceae</taxon>
        <taxon>Malvoideae</taxon>
        <taxon>Gossypium</taxon>
    </lineage>
</organism>
<dbReference type="PANTHER" id="PTHR31704">
    <property type="entry name" value="MYB/SANT-LIKE DNA-BINDING DOMAIN PROTEIN-RELATED"/>
    <property type="match status" value="1"/>
</dbReference>